<evidence type="ECO:0000313" key="3">
    <source>
        <dbReference type="EMBL" id="RLJ35691.1"/>
    </source>
</evidence>
<evidence type="ECO:0000256" key="1">
    <source>
        <dbReference type="SAM" id="SignalP"/>
    </source>
</evidence>
<evidence type="ECO:0008006" key="6">
    <source>
        <dbReference type="Google" id="ProtNLM"/>
    </source>
</evidence>
<organism evidence="3 5">
    <name type="scientific">Flavobacterium lindanitolerans</name>
    <dbReference type="NCBI Taxonomy" id="428988"/>
    <lineage>
        <taxon>Bacteria</taxon>
        <taxon>Pseudomonadati</taxon>
        <taxon>Bacteroidota</taxon>
        <taxon>Flavobacteriia</taxon>
        <taxon>Flavobacteriales</taxon>
        <taxon>Flavobacteriaceae</taxon>
        <taxon>Flavobacterium</taxon>
    </lineage>
</organism>
<dbReference type="Proteomes" id="UP000233767">
    <property type="component" value="Unassembled WGS sequence"/>
</dbReference>
<keyword evidence="4" id="KW-1185">Reference proteome</keyword>
<name>A0A497UX43_9FLAO</name>
<accession>A0A497UX43</accession>
<sequence length="205" mass="23268">MKKITLLVASILFVGNIANAETTHYLGEKNFSANLDMDEPIAFVERGITFYVFPDGQFDFNTEPTVANDVFYYKSSRRSSSANVNTTYGAPGVRNGQGVKIEHDSQGRIRRVGNVFVNYDAYNRIKRIGTVYMSYNRYALSQIGGLQLIYNRRGEIIDMVGSVKANDYAENNGNYYYGSGSGYQYGNNNNNNYYYRTEKTPEKEK</sequence>
<reference evidence="2 4" key="1">
    <citation type="submission" date="2017-12" db="EMBL/GenBank/DDBJ databases">
        <title>Genomic Encyclopedia of Type Strains, Phase III (KMG-III): the genomes of soil and plant-associated and newly described type strains.</title>
        <authorList>
            <person name="Whitman W."/>
        </authorList>
    </citation>
    <scope>NUCLEOTIDE SEQUENCE [LARGE SCALE GENOMIC DNA]</scope>
    <source>
        <strain evidence="2 4">IP-10</strain>
    </source>
</reference>
<keyword evidence="1" id="KW-0732">Signal</keyword>
<dbReference type="EMBL" id="RCCB01000010">
    <property type="protein sequence ID" value="RLJ35691.1"/>
    <property type="molecule type" value="Genomic_DNA"/>
</dbReference>
<dbReference type="EMBL" id="PJND01000007">
    <property type="protein sequence ID" value="PKW28806.1"/>
    <property type="molecule type" value="Genomic_DNA"/>
</dbReference>
<dbReference type="Proteomes" id="UP000275027">
    <property type="component" value="Unassembled WGS sequence"/>
</dbReference>
<gene>
    <name evidence="2" type="ORF">B0G92_0433</name>
    <name evidence="3" type="ORF">CLV50_1073</name>
</gene>
<evidence type="ECO:0000313" key="4">
    <source>
        <dbReference type="Proteomes" id="UP000233767"/>
    </source>
</evidence>
<proteinExistence type="predicted"/>
<evidence type="ECO:0000313" key="2">
    <source>
        <dbReference type="EMBL" id="PKW28806.1"/>
    </source>
</evidence>
<feature type="chain" id="PRO_5019763863" description="MORN repeat protein" evidence="1">
    <location>
        <begin position="21"/>
        <end position="205"/>
    </location>
</feature>
<comment type="caution">
    <text evidence="3">The sequence shown here is derived from an EMBL/GenBank/DDBJ whole genome shotgun (WGS) entry which is preliminary data.</text>
</comment>
<dbReference type="RefSeq" id="WP_101470933.1">
    <property type="nucleotide sequence ID" value="NZ_PJND01000007.1"/>
</dbReference>
<evidence type="ECO:0000313" key="5">
    <source>
        <dbReference type="Proteomes" id="UP000275027"/>
    </source>
</evidence>
<reference evidence="3 5" key="2">
    <citation type="submission" date="2018-10" db="EMBL/GenBank/DDBJ databases">
        <title>Genomic Encyclopedia of Archaeal and Bacterial Type Strains, Phase II (KMG-II): from individual species to whole genera.</title>
        <authorList>
            <person name="Goeker M."/>
        </authorList>
    </citation>
    <scope>NUCLEOTIDE SEQUENCE [LARGE SCALE GENOMIC DNA]</scope>
    <source>
        <strain evidence="3 5">DSM 21886</strain>
    </source>
</reference>
<protein>
    <recommendedName>
        <fullName evidence="6">MORN repeat protein</fullName>
    </recommendedName>
</protein>
<feature type="signal peptide" evidence="1">
    <location>
        <begin position="1"/>
        <end position="20"/>
    </location>
</feature>
<dbReference type="AlphaFoldDB" id="A0A497UX43"/>